<evidence type="ECO:0000313" key="1">
    <source>
        <dbReference type="EMBL" id="MDR6783139.1"/>
    </source>
</evidence>
<reference evidence="1" key="1">
    <citation type="submission" date="2023-07" db="EMBL/GenBank/DDBJ databases">
        <title>Sorghum-associated microbial communities from plants grown in Nebraska, USA.</title>
        <authorList>
            <person name="Schachtman D."/>
        </authorList>
    </citation>
    <scope>NUCLEOTIDE SEQUENCE</scope>
    <source>
        <strain evidence="1">2697</strain>
    </source>
</reference>
<organism evidence="1 2">
    <name type="scientific">Pedobacter africanus</name>
    <dbReference type="NCBI Taxonomy" id="151894"/>
    <lineage>
        <taxon>Bacteria</taxon>
        <taxon>Pseudomonadati</taxon>
        <taxon>Bacteroidota</taxon>
        <taxon>Sphingobacteriia</taxon>
        <taxon>Sphingobacteriales</taxon>
        <taxon>Sphingobacteriaceae</taxon>
        <taxon>Pedobacter</taxon>
    </lineage>
</organism>
<dbReference type="EMBL" id="JAVDTF010000001">
    <property type="protein sequence ID" value="MDR6783139.1"/>
    <property type="molecule type" value="Genomic_DNA"/>
</dbReference>
<name>A0ACC6KV66_9SPHI</name>
<gene>
    <name evidence="1" type="ORF">J2X78_001691</name>
</gene>
<protein>
    <submittedName>
        <fullName evidence="1">Ferric-dicitrate binding protein FerR (Iron transport regulator)</fullName>
    </submittedName>
</protein>
<evidence type="ECO:0000313" key="2">
    <source>
        <dbReference type="Proteomes" id="UP001246858"/>
    </source>
</evidence>
<accession>A0ACC6KV66</accession>
<keyword evidence="2" id="KW-1185">Reference proteome</keyword>
<dbReference type="Proteomes" id="UP001246858">
    <property type="component" value="Unassembled WGS sequence"/>
</dbReference>
<comment type="caution">
    <text evidence="1">The sequence shown here is derived from an EMBL/GenBank/DDBJ whole genome shotgun (WGS) entry which is preliminary data.</text>
</comment>
<sequence>MKERINYLLLRFEEGTLSRAETEELMALLELDETPVSDAIAKRIDAQLPTTVEPEQWAPVLEKILSVDRKIPQGRLLMPLFRWAAAAVILITLSVGGWLYFSGGLDKDSNKALYANDIQPGGNDAILTLADGSEISLTDAGRGKLLETAGVRIEKLADGQLVYTANKEPENTGAEVTYNTITTPRGGQYQVNLPDGSKVWLNAASSMKFPTSFAKQKERRIELSGEAYFEVAKNKEQPFKVLTPSSEKDRMQEIEVLGTHFNVNAYDDEPETKTTLLEGSVRVSVPVSGAAAQLLPGQQAIMKNRALQTVNIDTEEAVAWKNGNFIFAGEGIESIMRKISRWYNVEVVYQGKIQPNNYIGTVSRFSDVSEVLGILELTKAVHFKIEGRRITVMP</sequence>
<proteinExistence type="predicted"/>